<dbReference type="Gene3D" id="2.60.120.260">
    <property type="entry name" value="Galactose-binding domain-like"/>
    <property type="match status" value="1"/>
</dbReference>
<evidence type="ECO:0000313" key="2">
    <source>
        <dbReference type="Proteomes" id="UP000637578"/>
    </source>
</evidence>
<dbReference type="EMBL" id="BMMK01000011">
    <property type="protein sequence ID" value="GGM55430.1"/>
    <property type="molecule type" value="Genomic_DNA"/>
</dbReference>
<reference evidence="1" key="1">
    <citation type="journal article" date="2014" name="Int. J. Syst. Evol. Microbiol.">
        <title>Complete genome sequence of Corynebacterium casei LMG S-19264T (=DSM 44701T), isolated from a smear-ripened cheese.</title>
        <authorList>
            <consortium name="US DOE Joint Genome Institute (JGI-PGF)"/>
            <person name="Walter F."/>
            <person name="Albersmeier A."/>
            <person name="Kalinowski J."/>
            <person name="Ruckert C."/>
        </authorList>
    </citation>
    <scope>NUCLEOTIDE SEQUENCE</scope>
    <source>
        <strain evidence="1">CGMCC 4.5737</strain>
    </source>
</reference>
<evidence type="ECO:0000313" key="1">
    <source>
        <dbReference type="EMBL" id="GGM55430.1"/>
    </source>
</evidence>
<protein>
    <submittedName>
        <fullName evidence="1">Uncharacterized protein</fullName>
    </submittedName>
</protein>
<organism evidence="1 2">
    <name type="scientific">Longimycelium tulufanense</name>
    <dbReference type="NCBI Taxonomy" id="907463"/>
    <lineage>
        <taxon>Bacteria</taxon>
        <taxon>Bacillati</taxon>
        <taxon>Actinomycetota</taxon>
        <taxon>Actinomycetes</taxon>
        <taxon>Pseudonocardiales</taxon>
        <taxon>Pseudonocardiaceae</taxon>
        <taxon>Longimycelium</taxon>
    </lineage>
</organism>
<dbReference type="Proteomes" id="UP000637578">
    <property type="component" value="Unassembled WGS sequence"/>
</dbReference>
<sequence>MPTFDLSPVADALNDGWALVGTGVTRLHEAWNNTDDTKYAKVPASKGRAAVTFPVDDETLPEGAVITSVSIHVRANKITGEAPPLTLELSSRDDTSVFVSRTIYPGGTIGGDADPSLTLERDPQGQPWDMHRINQLLFRAFSYESVADALRIYRVFARVSYRVRPSLRLRAPSGTIITAAPEIRWDYIQVDGDHQARVDIKIFTDAVRFAPDFNPEWSEHVFSTTISKDITRFRLPEALEPGVYWVAVRVWSLFFVRSLWFLRQFVCRAVQPGIPGTGDASSAGAGTITVVEDNLHSATVITVRDSSNLLSYQAADFEDQNDPLEYTASNCTLSRDTSVGFETGTASLKLAATTAADMSATSSFVEVSAKAPITVRAQVRAATTARSVTVKAEFYDASFAVTGTAISQTKTNVVSSWTSYVASGTVPDGAVYARVLATVAVPDAAEVHHVDRVGLHYGTNVAWSDGGHSGRNMLSNFLSTAEGTAPATGVWEAANSATSVAVVTATGTGADGAKAFQMTYNGISPTIAHRATGAIFSSTSSGTSFTLNKPTGVVTDDLMIAFIQADKSTGITPPAGWTLIDSVPVSGSDTEQSLWVLARTAGASEPSSWTDGFIDEAANRRQAVVVAYDGAAHLDDQFIANQVKADLSGSDKHTTQVVSNTDPNAWRICGFGFRDDVSAGTMTANTQPPSDFAISFRGSATPWTVGTSSTDTFRINKPSGVQEGDLMIAQVACRNNITSITTLPTGWTQERRIFQDDNDSPCTVFILKKTAGVSEPSQWSGTLSSSTKPIVVTAVAYKNAKDATLQFIAENGSTSPSGDTITTATVTNTNSNSWRICGYAATQTSPSTWSSSETKKRTEGDDGFCQGFPFEECFGITNALFDSDGVVPTGDYSRTGTLSRSYFAAVSWIAIIASEDTAPAPPPNETSRVDNTFGGVSPFMSLGVFDSNGTVDTGDMSVTADFSNDTPLSSVSWIGLIRPESSAFEGQPEVRTDTTVRLDDVPAAALNATSRRVTATASFLGSTGGTPFLKIRFYRGNRVIDTQVAQGKSFNDTTWRKSVATFTMPEGTTRLQLHLYATDRVVADTVSFDRCGVMLGEPDSFDDFPWRSGTANDAHPILVVPRIEFAEDEGTGYGDWQRLAGQDSNLIAFSPITGEATFIDHTVTPLVTRKYRAKARSYGLQGDVFESSFGPDSDPVRITAAHWWLKDIHDPAQNMTLNVRFGPFDVETDNSTATHQVLGSKFPIVQTDGFRSDRFAVIAILDRDAKAKLERLILSNRTLYLQSDVDDAWWVRVEGSVKKTTLPTADRRTMPIRDYTITFVEVEPEL</sequence>
<reference evidence="1" key="2">
    <citation type="submission" date="2020-09" db="EMBL/GenBank/DDBJ databases">
        <authorList>
            <person name="Sun Q."/>
            <person name="Zhou Y."/>
        </authorList>
    </citation>
    <scope>NUCLEOTIDE SEQUENCE</scope>
    <source>
        <strain evidence="1">CGMCC 4.5737</strain>
    </source>
</reference>
<gene>
    <name evidence="1" type="ORF">GCM10012275_28190</name>
</gene>
<proteinExistence type="predicted"/>
<comment type="caution">
    <text evidence="1">The sequence shown here is derived from an EMBL/GenBank/DDBJ whole genome shotgun (WGS) entry which is preliminary data.</text>
</comment>
<dbReference type="RefSeq" id="WP_189057747.1">
    <property type="nucleotide sequence ID" value="NZ_BMMK01000011.1"/>
</dbReference>
<name>A0A8J3FU51_9PSEU</name>
<keyword evidence="2" id="KW-1185">Reference proteome</keyword>
<accession>A0A8J3FU51</accession>